<evidence type="ECO:0000313" key="3">
    <source>
        <dbReference type="EMBL" id="RZU38407.1"/>
    </source>
</evidence>
<dbReference type="PROSITE" id="PS50848">
    <property type="entry name" value="START"/>
    <property type="match status" value="1"/>
</dbReference>
<evidence type="ECO:0000256" key="1">
    <source>
        <dbReference type="SAM" id="SignalP"/>
    </source>
</evidence>
<organism evidence="3 4">
    <name type="scientific">Fluviicoccus keumensis</name>
    <dbReference type="NCBI Taxonomy" id="1435465"/>
    <lineage>
        <taxon>Bacteria</taxon>
        <taxon>Pseudomonadati</taxon>
        <taxon>Pseudomonadota</taxon>
        <taxon>Gammaproteobacteria</taxon>
        <taxon>Moraxellales</taxon>
        <taxon>Moraxellaceae</taxon>
        <taxon>Fluviicoccus</taxon>
    </lineage>
</organism>
<dbReference type="Proteomes" id="UP000292423">
    <property type="component" value="Unassembled WGS sequence"/>
</dbReference>
<dbReference type="InterPro" id="IPR002913">
    <property type="entry name" value="START_lipid-bd_dom"/>
</dbReference>
<feature type="chain" id="PRO_5020571373" evidence="1">
    <location>
        <begin position="23"/>
        <end position="241"/>
    </location>
</feature>
<dbReference type="GO" id="GO:0008289">
    <property type="term" value="F:lipid binding"/>
    <property type="evidence" value="ECO:0007669"/>
    <property type="project" value="InterPro"/>
</dbReference>
<proteinExistence type="predicted"/>
<evidence type="ECO:0000259" key="2">
    <source>
        <dbReference type="PROSITE" id="PS50848"/>
    </source>
</evidence>
<dbReference type="InterPro" id="IPR028347">
    <property type="entry name" value="START_dom_prot"/>
</dbReference>
<name>A0A4Q7YLG6_9GAMM</name>
<sequence>MKRLLSWLLLAALAWSCLPALAQSNDDNDLDELQTQLTNEWRLVRFDRKRNIKTWMRQEDGKRYRSFKVEAELNTSVEAVARLMLDFANYDKWYWQVKESKLLKQVSPTEYLVYLVHRAPAGLPDRDAVLRGVVVPQNKGQKYVVVRISAEPDYLPEKPPLVRLPAQEMYTKFTPMGNGKVLMETEGYVDPGGKVPVWAANFVQRSAPYTIVLAMQRQLQSGEYDKGKRLPFPVYDLDYFP</sequence>
<dbReference type="Gene3D" id="3.30.530.20">
    <property type="match status" value="1"/>
</dbReference>
<gene>
    <name evidence="3" type="ORF">EV700_2338</name>
</gene>
<dbReference type="AlphaFoldDB" id="A0A4Q7YLG6"/>
<protein>
    <submittedName>
        <fullName evidence="3">START domain-containing protein</fullName>
    </submittedName>
</protein>
<dbReference type="InterPro" id="IPR023393">
    <property type="entry name" value="START-like_dom_sf"/>
</dbReference>
<feature type="domain" description="START" evidence="2">
    <location>
        <begin position="41"/>
        <end position="224"/>
    </location>
</feature>
<accession>A0A4Q7YLG6</accession>
<dbReference type="EMBL" id="SHKX01000013">
    <property type="protein sequence ID" value="RZU38407.1"/>
    <property type="molecule type" value="Genomic_DNA"/>
</dbReference>
<feature type="signal peptide" evidence="1">
    <location>
        <begin position="1"/>
        <end position="22"/>
    </location>
</feature>
<reference evidence="3 4" key="1">
    <citation type="submission" date="2019-02" db="EMBL/GenBank/DDBJ databases">
        <title>Genomic Encyclopedia of Type Strains, Phase IV (KMG-IV): sequencing the most valuable type-strain genomes for metagenomic binning, comparative biology and taxonomic classification.</title>
        <authorList>
            <person name="Goeker M."/>
        </authorList>
    </citation>
    <scope>NUCLEOTIDE SEQUENCE [LARGE SCALE GENOMIC DNA]</scope>
    <source>
        <strain evidence="3 4">DSM 105135</strain>
    </source>
</reference>
<dbReference type="Pfam" id="PF01852">
    <property type="entry name" value="START"/>
    <property type="match status" value="1"/>
</dbReference>
<dbReference type="PIRSF" id="PIRSF039033">
    <property type="entry name" value="START_dom"/>
    <property type="match status" value="1"/>
</dbReference>
<dbReference type="SUPFAM" id="SSF55961">
    <property type="entry name" value="Bet v1-like"/>
    <property type="match status" value="1"/>
</dbReference>
<comment type="caution">
    <text evidence="3">The sequence shown here is derived from an EMBL/GenBank/DDBJ whole genome shotgun (WGS) entry which is preliminary data.</text>
</comment>
<dbReference type="RefSeq" id="WP_165391448.1">
    <property type="nucleotide sequence ID" value="NZ_SHKX01000013.1"/>
</dbReference>
<keyword evidence="1" id="KW-0732">Signal</keyword>
<evidence type="ECO:0000313" key="4">
    <source>
        <dbReference type="Proteomes" id="UP000292423"/>
    </source>
</evidence>
<keyword evidence="4" id="KW-1185">Reference proteome</keyword>